<gene>
    <name evidence="2" type="ORF">A1sIIB76_00310</name>
</gene>
<dbReference type="NCBIfam" id="TIGR01444">
    <property type="entry name" value="fkbM_fam"/>
    <property type="match status" value="1"/>
</dbReference>
<dbReference type="PANTHER" id="PTHR34009">
    <property type="entry name" value="PROTEIN STAR"/>
    <property type="match status" value="1"/>
</dbReference>
<dbReference type="Pfam" id="PF05050">
    <property type="entry name" value="Methyltransf_21"/>
    <property type="match status" value="1"/>
</dbReference>
<dbReference type="GO" id="GO:0005886">
    <property type="term" value="C:plasma membrane"/>
    <property type="evidence" value="ECO:0007669"/>
    <property type="project" value="TreeGrafter"/>
</dbReference>
<dbReference type="InterPro" id="IPR053202">
    <property type="entry name" value="EGF_Rcpt_Signaling_Reg"/>
</dbReference>
<evidence type="ECO:0000313" key="3">
    <source>
        <dbReference type="Proteomes" id="UP000217194"/>
    </source>
</evidence>
<feature type="domain" description="Methyltransferase FkbM" evidence="1">
    <location>
        <begin position="39"/>
        <end position="203"/>
    </location>
</feature>
<keyword evidence="2" id="KW-0808">Transferase</keyword>
<reference evidence="2 3" key="1">
    <citation type="submission" date="2016-07" db="EMBL/GenBank/DDBJ databases">
        <title>High microdiversification within the ubiquitous acI lineage of Actinobacteria.</title>
        <authorList>
            <person name="Neuenschwander S.M."/>
            <person name="Salcher M."/>
            <person name="Ghai R."/>
            <person name="Pernthaler J."/>
        </authorList>
    </citation>
    <scope>NUCLEOTIDE SEQUENCE [LARGE SCALE GENOMIC DNA]</scope>
    <source>
        <strain evidence="2">MMS-IIB-76</strain>
    </source>
</reference>
<dbReference type="EMBL" id="CP016778">
    <property type="protein sequence ID" value="ASY23229.1"/>
    <property type="molecule type" value="Genomic_DNA"/>
</dbReference>
<organism evidence="2 3">
    <name type="scientific">Candidatus Planktophila versatilis</name>
    <dbReference type="NCBI Taxonomy" id="1884905"/>
    <lineage>
        <taxon>Bacteria</taxon>
        <taxon>Bacillati</taxon>
        <taxon>Actinomycetota</taxon>
        <taxon>Actinomycetes</taxon>
        <taxon>Candidatus Nanopelagicales</taxon>
        <taxon>Candidatus Nanopelagicaceae</taxon>
        <taxon>Candidatus Planktophila</taxon>
    </lineage>
</organism>
<dbReference type="InterPro" id="IPR006342">
    <property type="entry name" value="FkbM_mtfrase"/>
</dbReference>
<proteinExistence type="predicted"/>
<dbReference type="SUPFAM" id="SSF53335">
    <property type="entry name" value="S-adenosyl-L-methionine-dependent methyltransferases"/>
    <property type="match status" value="1"/>
</dbReference>
<dbReference type="Proteomes" id="UP000217194">
    <property type="component" value="Chromosome"/>
</dbReference>
<keyword evidence="2" id="KW-0489">Methyltransferase</keyword>
<evidence type="ECO:0000259" key="1">
    <source>
        <dbReference type="Pfam" id="PF05050"/>
    </source>
</evidence>
<dbReference type="PANTHER" id="PTHR34009:SF2">
    <property type="entry name" value="PROTEIN STAR"/>
    <property type="match status" value="1"/>
</dbReference>
<dbReference type="GO" id="GO:0005737">
    <property type="term" value="C:cytoplasm"/>
    <property type="evidence" value="ECO:0007669"/>
    <property type="project" value="GOC"/>
</dbReference>
<dbReference type="GO" id="GO:0006888">
    <property type="term" value="P:endoplasmic reticulum to Golgi vesicle-mediated transport"/>
    <property type="evidence" value="ECO:0007669"/>
    <property type="project" value="TreeGrafter"/>
</dbReference>
<evidence type="ECO:0000313" key="2">
    <source>
        <dbReference type="EMBL" id="ASY23229.1"/>
    </source>
</evidence>
<dbReference type="AlphaFoldDB" id="A0AAD0E775"/>
<name>A0AAD0E775_9ACTN</name>
<accession>A0AAD0E775</accession>
<dbReference type="InterPro" id="IPR029063">
    <property type="entry name" value="SAM-dependent_MTases_sf"/>
</dbReference>
<protein>
    <submittedName>
        <fullName evidence="2">Methyltransferase</fullName>
    </submittedName>
</protein>
<dbReference type="GO" id="GO:0032259">
    <property type="term" value="P:methylation"/>
    <property type="evidence" value="ECO:0007669"/>
    <property type="project" value="UniProtKB-KW"/>
</dbReference>
<dbReference type="Gene3D" id="3.40.50.150">
    <property type="entry name" value="Vaccinia Virus protein VP39"/>
    <property type="match status" value="1"/>
</dbReference>
<dbReference type="GO" id="GO:0016197">
    <property type="term" value="P:endosomal transport"/>
    <property type="evidence" value="ECO:0007669"/>
    <property type="project" value="TreeGrafter"/>
</dbReference>
<dbReference type="GO" id="GO:0008168">
    <property type="term" value="F:methyltransferase activity"/>
    <property type="evidence" value="ECO:0007669"/>
    <property type="project" value="UniProtKB-KW"/>
</dbReference>
<sequence>MFNNRFLSSIFGKFFFGLNQLDSKILDHITFRNGFFVELGANDGITQSNTKHFELYKGWRGVLIEPSPKQFKKLKKFRKRKNHFFNCACVAFGFPKNTIDMMYSNLMSVALEGRNDILDRVQHAKSGEFHLEHEETFTFQAQARTLQSILDECESPKIIDLLSLDVEGAELEVLAGVDFGGTNFRYIVIETRSINQVRLFLEPKNYEEIGQLTHHDFLFKWRQS</sequence>